<dbReference type="Gene3D" id="3.40.50.2300">
    <property type="match status" value="1"/>
</dbReference>
<organism evidence="1 3">
    <name type="scientific">Didymodactylos carnosus</name>
    <dbReference type="NCBI Taxonomy" id="1234261"/>
    <lineage>
        <taxon>Eukaryota</taxon>
        <taxon>Metazoa</taxon>
        <taxon>Spiralia</taxon>
        <taxon>Gnathifera</taxon>
        <taxon>Rotifera</taxon>
        <taxon>Eurotatoria</taxon>
        <taxon>Bdelloidea</taxon>
        <taxon>Philodinida</taxon>
        <taxon>Philodinidae</taxon>
        <taxon>Didymodactylos</taxon>
    </lineage>
</organism>
<reference evidence="1" key="1">
    <citation type="submission" date="2021-02" db="EMBL/GenBank/DDBJ databases">
        <authorList>
            <person name="Nowell W R."/>
        </authorList>
    </citation>
    <scope>NUCLEOTIDE SEQUENCE</scope>
</reference>
<protein>
    <submittedName>
        <fullName evidence="1">Uncharacterized protein</fullName>
    </submittedName>
</protein>
<sequence length="89" mass="9540">MRGKLTNSIVQLANQKLTLADGQNTADYSITKSQRLQNDYIGASLIKTAQALIIGAVDEGVAGKVNQAAEQKIPVVAYDRLITSTDAYD</sequence>
<accession>A0A8S2D9C9</accession>
<comment type="caution">
    <text evidence="1">The sequence shown here is derived from an EMBL/GenBank/DDBJ whole genome shotgun (WGS) entry which is preliminary data.</text>
</comment>
<dbReference type="Proteomes" id="UP000677228">
    <property type="component" value="Unassembled WGS sequence"/>
</dbReference>
<dbReference type="InterPro" id="IPR028082">
    <property type="entry name" value="Peripla_BP_I"/>
</dbReference>
<name>A0A8S2D9C9_9BILA</name>
<dbReference type="Proteomes" id="UP000682733">
    <property type="component" value="Unassembled WGS sequence"/>
</dbReference>
<dbReference type="EMBL" id="CAJNOK010001970">
    <property type="protein sequence ID" value="CAF0838335.1"/>
    <property type="molecule type" value="Genomic_DNA"/>
</dbReference>
<evidence type="ECO:0000313" key="3">
    <source>
        <dbReference type="Proteomes" id="UP000677228"/>
    </source>
</evidence>
<dbReference type="EMBL" id="CAJOBA010001970">
    <property type="protein sequence ID" value="CAF3623226.1"/>
    <property type="molecule type" value="Genomic_DNA"/>
</dbReference>
<evidence type="ECO:0000313" key="2">
    <source>
        <dbReference type="EMBL" id="CAF3623226.1"/>
    </source>
</evidence>
<gene>
    <name evidence="1" type="ORF">OVA965_LOCUS6512</name>
    <name evidence="2" type="ORF">TMI583_LOCUS6508</name>
</gene>
<proteinExistence type="predicted"/>
<evidence type="ECO:0000313" key="1">
    <source>
        <dbReference type="EMBL" id="CAF0838335.1"/>
    </source>
</evidence>
<dbReference type="SUPFAM" id="SSF53822">
    <property type="entry name" value="Periplasmic binding protein-like I"/>
    <property type="match status" value="1"/>
</dbReference>
<dbReference type="AlphaFoldDB" id="A0A8S2D9C9"/>